<dbReference type="InterPro" id="IPR051534">
    <property type="entry name" value="CBASS_pafABC_assoc_protein"/>
</dbReference>
<evidence type="ECO:0000313" key="4">
    <source>
        <dbReference type="EMBL" id="SHO45521.1"/>
    </source>
</evidence>
<evidence type="ECO:0000256" key="1">
    <source>
        <dbReference type="ARBA" id="ARBA00023015"/>
    </source>
</evidence>
<dbReference type="PROSITE" id="PS52050">
    <property type="entry name" value="WYL"/>
    <property type="match status" value="1"/>
</dbReference>
<dbReference type="Proteomes" id="UP000184612">
    <property type="component" value="Unassembled WGS sequence"/>
</dbReference>
<evidence type="ECO:0000259" key="3">
    <source>
        <dbReference type="PROSITE" id="PS51000"/>
    </source>
</evidence>
<dbReference type="Pfam" id="PF08279">
    <property type="entry name" value="HTH_11"/>
    <property type="match status" value="1"/>
</dbReference>
<dbReference type="PANTHER" id="PTHR34580:SF1">
    <property type="entry name" value="PROTEIN PAFC"/>
    <property type="match status" value="1"/>
</dbReference>
<gene>
    <name evidence="4" type="ORF">SAMN02745217_00983</name>
</gene>
<accession>A0A1M7Y192</accession>
<proteinExistence type="predicted"/>
<dbReference type="STRING" id="1121345.SAMN02745217_00983"/>
<dbReference type="InterPro" id="IPR001034">
    <property type="entry name" value="DeoR_HTH"/>
</dbReference>
<protein>
    <submittedName>
        <fullName evidence="4">Predicted DNA-binding transcriptional regulator YafY, contains an HTH and WYL domains</fullName>
    </submittedName>
</protein>
<dbReference type="InterPro" id="IPR013196">
    <property type="entry name" value="HTH_11"/>
</dbReference>
<dbReference type="GO" id="GO:0003677">
    <property type="term" value="F:DNA binding"/>
    <property type="evidence" value="ECO:0007669"/>
    <property type="project" value="UniProtKB-KW"/>
</dbReference>
<keyword evidence="4" id="KW-0238">DNA-binding</keyword>
<name>A0A1M7Y192_9FIRM</name>
<evidence type="ECO:0000313" key="5">
    <source>
        <dbReference type="Proteomes" id="UP000184612"/>
    </source>
</evidence>
<dbReference type="GO" id="GO:0003700">
    <property type="term" value="F:DNA-binding transcription factor activity"/>
    <property type="evidence" value="ECO:0007669"/>
    <property type="project" value="InterPro"/>
</dbReference>
<dbReference type="RefSeq" id="WP_073587623.1">
    <property type="nucleotide sequence ID" value="NZ_FRFD01000003.1"/>
</dbReference>
<dbReference type="EMBL" id="FRFD01000003">
    <property type="protein sequence ID" value="SHO45521.1"/>
    <property type="molecule type" value="Genomic_DNA"/>
</dbReference>
<dbReference type="InterPro" id="IPR028349">
    <property type="entry name" value="PafC-like"/>
</dbReference>
<keyword evidence="1" id="KW-0805">Transcription regulation</keyword>
<dbReference type="Pfam" id="PF13280">
    <property type="entry name" value="WYL"/>
    <property type="match status" value="1"/>
</dbReference>
<dbReference type="PANTHER" id="PTHR34580">
    <property type="match status" value="1"/>
</dbReference>
<dbReference type="AlphaFoldDB" id="A0A1M7Y192"/>
<dbReference type="InterPro" id="IPR036388">
    <property type="entry name" value="WH-like_DNA-bd_sf"/>
</dbReference>
<evidence type="ECO:0000256" key="2">
    <source>
        <dbReference type="ARBA" id="ARBA00023163"/>
    </source>
</evidence>
<sequence length="301" mass="34429">MKIDRLLGILTILLQNDQVTAPWLADRFEVSRRTIGRDIDALCMAGIPIVTHQGGGGGISILEGYKLDKSILTAEELTGIIAALKGIGSVSDSSQIERTLDKLSGCKDAVISLQEPIVIDLASHYKGNLTPKISQIKQAVLKQRIIEFDYYYDKGITHRKIEPYFVIFQWSAWYVFGFCMEKQDWRLFKLARLWELKTCDESYIPKKVPEERKDFNAYLPDDKHMLAVFEPSVRYQLIEEYGPDCYSEREDGKLLAEIGYTKREHMISWLLGFGNKVKVLEPEDLAEEVKQTAVNILKIYP</sequence>
<dbReference type="InterPro" id="IPR026881">
    <property type="entry name" value="WYL_dom"/>
</dbReference>
<keyword evidence="5" id="KW-1185">Reference proteome</keyword>
<dbReference type="PIRSF" id="PIRSF016838">
    <property type="entry name" value="PafC"/>
    <property type="match status" value="1"/>
</dbReference>
<dbReference type="OrthoDB" id="9815009at2"/>
<dbReference type="InterPro" id="IPR057727">
    <property type="entry name" value="WCX_dom"/>
</dbReference>
<reference evidence="4 5" key="1">
    <citation type="submission" date="2016-12" db="EMBL/GenBank/DDBJ databases">
        <authorList>
            <person name="Song W.-J."/>
            <person name="Kurnit D.M."/>
        </authorList>
    </citation>
    <scope>NUCLEOTIDE SEQUENCE [LARGE SCALE GENOMIC DNA]</scope>
    <source>
        <strain evidence="4 5">DSM 12503</strain>
    </source>
</reference>
<keyword evidence="2" id="KW-0804">Transcription</keyword>
<dbReference type="SUPFAM" id="SSF46785">
    <property type="entry name" value="Winged helix' DNA-binding domain"/>
    <property type="match status" value="1"/>
</dbReference>
<organism evidence="4 5">
    <name type="scientific">Anaerocolumna xylanovorans DSM 12503</name>
    <dbReference type="NCBI Taxonomy" id="1121345"/>
    <lineage>
        <taxon>Bacteria</taxon>
        <taxon>Bacillati</taxon>
        <taxon>Bacillota</taxon>
        <taxon>Clostridia</taxon>
        <taxon>Lachnospirales</taxon>
        <taxon>Lachnospiraceae</taxon>
        <taxon>Anaerocolumna</taxon>
    </lineage>
</organism>
<feature type="domain" description="HTH deoR-type" evidence="3">
    <location>
        <begin position="2"/>
        <end position="57"/>
    </location>
</feature>
<dbReference type="PROSITE" id="PS51000">
    <property type="entry name" value="HTH_DEOR_2"/>
    <property type="match status" value="1"/>
</dbReference>
<dbReference type="Pfam" id="PF25583">
    <property type="entry name" value="WCX"/>
    <property type="match status" value="1"/>
</dbReference>
<dbReference type="InterPro" id="IPR036390">
    <property type="entry name" value="WH_DNA-bd_sf"/>
</dbReference>
<dbReference type="Gene3D" id="1.10.10.10">
    <property type="entry name" value="Winged helix-like DNA-binding domain superfamily/Winged helix DNA-binding domain"/>
    <property type="match status" value="1"/>
</dbReference>